<dbReference type="GO" id="GO:0070485">
    <property type="term" value="P:dehydro-D-arabinono-1,4-lactone biosynthetic process"/>
    <property type="evidence" value="ECO:0007669"/>
    <property type="project" value="TreeGrafter"/>
</dbReference>
<evidence type="ECO:0000313" key="4">
    <source>
        <dbReference type="Proteomes" id="UP000722485"/>
    </source>
</evidence>
<keyword evidence="1" id="KW-0560">Oxidoreductase</keyword>
<dbReference type="EMBL" id="JAANBB010000549">
    <property type="protein sequence ID" value="KAF7539731.1"/>
    <property type="molecule type" value="Genomic_DNA"/>
</dbReference>
<dbReference type="Proteomes" id="UP000722485">
    <property type="component" value="Unassembled WGS sequence"/>
</dbReference>
<name>A0A9P5L5J8_9HYPO</name>
<evidence type="ECO:0000259" key="2">
    <source>
        <dbReference type="Pfam" id="PF00248"/>
    </source>
</evidence>
<dbReference type="Pfam" id="PF00248">
    <property type="entry name" value="Aldo_ket_red"/>
    <property type="match status" value="1"/>
</dbReference>
<dbReference type="CDD" id="cd19164">
    <property type="entry name" value="AKR_ARA2"/>
    <property type="match status" value="1"/>
</dbReference>
<dbReference type="InterPro" id="IPR023210">
    <property type="entry name" value="NADP_OxRdtase_dom"/>
</dbReference>
<dbReference type="OrthoDB" id="5286008at2759"/>
<proteinExistence type="predicted"/>
<comment type="caution">
    <text evidence="3">The sequence shown here is derived from an EMBL/GenBank/DDBJ whole genome shotgun (WGS) entry which is preliminary data.</text>
</comment>
<dbReference type="Gene3D" id="3.20.20.100">
    <property type="entry name" value="NADP-dependent oxidoreductase domain"/>
    <property type="match status" value="1"/>
</dbReference>
<feature type="domain" description="NADP-dependent oxidoreductase" evidence="2">
    <location>
        <begin position="15"/>
        <end position="312"/>
    </location>
</feature>
<dbReference type="SUPFAM" id="SSF51430">
    <property type="entry name" value="NAD(P)-linked oxidoreductase"/>
    <property type="match status" value="1"/>
</dbReference>
<dbReference type="InterPro" id="IPR044480">
    <property type="entry name" value="Ara2-like"/>
</dbReference>
<dbReference type="PANTHER" id="PTHR42686:SF1">
    <property type="entry name" value="GH17980P-RELATED"/>
    <property type="match status" value="1"/>
</dbReference>
<protein>
    <recommendedName>
        <fullName evidence="2">NADP-dependent oxidoreductase domain-containing protein</fullName>
    </recommendedName>
</protein>
<dbReference type="InterPro" id="IPR036812">
    <property type="entry name" value="NAD(P)_OxRdtase_dom_sf"/>
</dbReference>
<dbReference type="GO" id="GO:0045290">
    <property type="term" value="F:D-arabinose 1-dehydrogenase [NAD(P)+] activity"/>
    <property type="evidence" value="ECO:0007669"/>
    <property type="project" value="InterPro"/>
</dbReference>
<evidence type="ECO:0000313" key="3">
    <source>
        <dbReference type="EMBL" id="KAF7539731.1"/>
    </source>
</evidence>
<evidence type="ECO:0000256" key="1">
    <source>
        <dbReference type="ARBA" id="ARBA00023002"/>
    </source>
</evidence>
<organism evidence="3 4">
    <name type="scientific">Cylindrodendrum hubeiense</name>
    <dbReference type="NCBI Taxonomy" id="595255"/>
    <lineage>
        <taxon>Eukaryota</taxon>
        <taxon>Fungi</taxon>
        <taxon>Dikarya</taxon>
        <taxon>Ascomycota</taxon>
        <taxon>Pezizomycotina</taxon>
        <taxon>Sordariomycetes</taxon>
        <taxon>Hypocreomycetidae</taxon>
        <taxon>Hypocreales</taxon>
        <taxon>Nectriaceae</taxon>
        <taxon>Cylindrodendrum</taxon>
    </lineage>
</organism>
<dbReference type="AlphaFoldDB" id="A0A9P5L5J8"/>
<accession>A0A9P5L5J8</accession>
<keyword evidence="4" id="KW-1185">Reference proteome</keyword>
<dbReference type="GO" id="GO:0005829">
    <property type="term" value="C:cytosol"/>
    <property type="evidence" value="ECO:0007669"/>
    <property type="project" value="TreeGrafter"/>
</dbReference>
<dbReference type="InterPro" id="IPR020471">
    <property type="entry name" value="AKR"/>
</dbReference>
<gene>
    <name evidence="3" type="ORF">G7Z17_g12361</name>
</gene>
<sequence>MAAVMRKPLSEVLPPLILGTATFNHQYHPDPTHMPYTEIVGRALAHNILGFDTSPYYGPSELLLGDALRKLTPPPPREGYFLITKAGRIAGDQFDYSPAWIRYSVCRSLERLATPYLDLVYTHDVEFVSPQEVLAAVTELRKLRDQGLIRYVGISGYPVDTLASLAEMILRETGEPLDAVMSYSHFCVQNSKLGDADLLERFRNAGVECLPNASMLSMGLLTSRGVDNSPMGLWHPAPQEVRQACDALATIARDAGEHLEEVSIRWALENWARIGSPFGTRLVPGEGVQEARIGVSVMGVSSVAELEETWSLWSSVAGLVGEPEQQAAQRAKIARIVNEKMWPSLGQWKDYAWESGGPSFVNTRTAMGTIPRDAVSERWGLVPAIVDTPKI</sequence>
<dbReference type="PANTHER" id="PTHR42686">
    <property type="entry name" value="GH17980P-RELATED"/>
    <property type="match status" value="1"/>
</dbReference>
<reference evidence="3" key="1">
    <citation type="submission" date="2020-03" db="EMBL/GenBank/DDBJ databases">
        <title>Draft Genome Sequence of Cylindrodendrum hubeiense.</title>
        <authorList>
            <person name="Buettner E."/>
            <person name="Kellner H."/>
        </authorList>
    </citation>
    <scope>NUCLEOTIDE SEQUENCE</scope>
    <source>
        <strain evidence="3">IHI 201604</strain>
    </source>
</reference>